<dbReference type="Gene3D" id="3.30.450.20">
    <property type="entry name" value="PAS domain"/>
    <property type="match status" value="1"/>
</dbReference>
<dbReference type="SUPFAM" id="SSF55874">
    <property type="entry name" value="ATPase domain of HSP90 chaperone/DNA topoisomerase II/histidine kinase"/>
    <property type="match status" value="1"/>
</dbReference>
<dbReference type="SUPFAM" id="SSF55785">
    <property type="entry name" value="PYP-like sensor domain (PAS domain)"/>
    <property type="match status" value="1"/>
</dbReference>
<dbReference type="InterPro" id="IPR035965">
    <property type="entry name" value="PAS-like_dom_sf"/>
</dbReference>
<dbReference type="InterPro" id="IPR036097">
    <property type="entry name" value="HisK_dim/P_sf"/>
</dbReference>
<reference evidence="9 10" key="1">
    <citation type="submission" date="2017-10" db="EMBL/GenBank/DDBJ databases">
        <title>Novel microbial diversity and functional potential in the marine mammal oral microbiome.</title>
        <authorList>
            <person name="Dudek N.K."/>
            <person name="Sun C.L."/>
            <person name="Burstein D."/>
            <person name="Kantor R.S."/>
            <person name="Aliaga Goltsman D.S."/>
            <person name="Bik E.M."/>
            <person name="Thomas B.C."/>
            <person name="Banfield J.F."/>
            <person name="Relman D.A."/>
        </authorList>
    </citation>
    <scope>NUCLEOTIDE SEQUENCE [LARGE SCALE GENOMIC DNA]</scope>
    <source>
        <strain evidence="9">DOLZORAL124_49_17</strain>
    </source>
</reference>
<keyword evidence="5" id="KW-0547">Nucleotide-binding</keyword>
<dbReference type="Gene3D" id="1.10.287.130">
    <property type="match status" value="1"/>
</dbReference>
<evidence type="ECO:0000256" key="2">
    <source>
        <dbReference type="ARBA" id="ARBA00009404"/>
    </source>
</evidence>
<dbReference type="EMBL" id="PDPS01000025">
    <property type="protein sequence ID" value="PID57741.1"/>
    <property type="molecule type" value="Genomic_DNA"/>
</dbReference>
<dbReference type="InterPro" id="IPR004358">
    <property type="entry name" value="Sig_transdc_His_kin-like_C"/>
</dbReference>
<name>A0A2G6E7L2_9BACT</name>
<dbReference type="InterPro" id="IPR050107">
    <property type="entry name" value="ABC_carbohydrate_import_ATPase"/>
</dbReference>
<comment type="catalytic activity">
    <reaction evidence="1">
        <text>ATP + protein L-histidine = ADP + protein N-phospho-L-histidine.</text>
        <dbReference type="EC" id="2.7.13.3"/>
    </reaction>
</comment>
<dbReference type="PANTHER" id="PTHR43790">
    <property type="entry name" value="CARBOHYDRATE TRANSPORT ATP-BINDING PROTEIN MG119-RELATED"/>
    <property type="match status" value="1"/>
</dbReference>
<dbReference type="PANTHER" id="PTHR43790:SF2">
    <property type="entry name" value="AUTOINDUCER 2 IMPORT ATP-BINDING PROTEIN LSRA"/>
    <property type="match status" value="1"/>
</dbReference>
<dbReference type="PROSITE" id="PS50109">
    <property type="entry name" value="HIS_KIN"/>
    <property type="match status" value="1"/>
</dbReference>
<dbReference type="Gene3D" id="3.40.50.300">
    <property type="entry name" value="P-loop containing nucleotide triphosphate hydrolases"/>
    <property type="match status" value="1"/>
</dbReference>
<evidence type="ECO:0000256" key="6">
    <source>
        <dbReference type="ARBA" id="ARBA00022840"/>
    </source>
</evidence>
<dbReference type="InterPro" id="IPR036890">
    <property type="entry name" value="HATPase_C_sf"/>
</dbReference>
<keyword evidence="4" id="KW-0597">Phosphoprotein</keyword>
<evidence type="ECO:0000313" key="9">
    <source>
        <dbReference type="EMBL" id="PID57741.1"/>
    </source>
</evidence>
<dbReference type="AlphaFoldDB" id="A0A2G6E7L2"/>
<dbReference type="InterPro" id="IPR027417">
    <property type="entry name" value="P-loop_NTPase"/>
</dbReference>
<gene>
    <name evidence="9" type="ORF">CSB45_05820</name>
</gene>
<evidence type="ECO:0000259" key="8">
    <source>
        <dbReference type="PROSITE" id="PS50893"/>
    </source>
</evidence>
<feature type="domain" description="Histidine kinase" evidence="7">
    <location>
        <begin position="402"/>
        <end position="614"/>
    </location>
</feature>
<evidence type="ECO:0000256" key="4">
    <source>
        <dbReference type="ARBA" id="ARBA00022553"/>
    </source>
</evidence>
<comment type="caution">
    <text evidence="9">The sequence shown here is derived from an EMBL/GenBank/DDBJ whole genome shotgun (WGS) entry which is preliminary data.</text>
</comment>
<dbReference type="CDD" id="cd00082">
    <property type="entry name" value="HisKA"/>
    <property type="match status" value="1"/>
</dbReference>
<evidence type="ECO:0000313" key="10">
    <source>
        <dbReference type="Proteomes" id="UP000229740"/>
    </source>
</evidence>
<comment type="similarity">
    <text evidence="2">Belongs to the ABC transporter superfamily. AI-2 autoinducer porter (TC 3.A.1.2.8) family.</text>
</comment>
<dbReference type="Pfam" id="PF00512">
    <property type="entry name" value="HisKA"/>
    <property type="match status" value="1"/>
</dbReference>
<evidence type="ECO:0000256" key="1">
    <source>
        <dbReference type="ARBA" id="ARBA00000085"/>
    </source>
</evidence>
<dbReference type="SUPFAM" id="SSF52540">
    <property type="entry name" value="P-loop containing nucleoside triphosphate hydrolases"/>
    <property type="match status" value="1"/>
</dbReference>
<keyword evidence="9" id="KW-0808">Transferase</keyword>
<dbReference type="InterPro" id="IPR003593">
    <property type="entry name" value="AAA+_ATPase"/>
</dbReference>
<dbReference type="Pfam" id="PF02518">
    <property type="entry name" value="HATPase_c"/>
    <property type="match status" value="1"/>
</dbReference>
<feature type="domain" description="ABC transporter" evidence="8">
    <location>
        <begin position="14"/>
        <end position="250"/>
    </location>
</feature>
<organism evidence="9 10">
    <name type="scientific">candidate division KSB3 bacterium</name>
    <dbReference type="NCBI Taxonomy" id="2044937"/>
    <lineage>
        <taxon>Bacteria</taxon>
        <taxon>candidate division KSB3</taxon>
    </lineage>
</organism>
<dbReference type="GO" id="GO:0016887">
    <property type="term" value="F:ATP hydrolysis activity"/>
    <property type="evidence" value="ECO:0007669"/>
    <property type="project" value="InterPro"/>
</dbReference>
<sequence length="650" mass="72985">MASPPPQDSAAPLLTLSNISLDYGRFNALKNIHFALGSSTVHAIVGEHGAGKSSLAMILAGVLKPQTGIISFDRKHYRFFTLKQARQLGIAVVHQHMLSLHEHFNVAENLFFSTGPFFQKTAGPYQTIKNAHTFLQRHEIDINPLSLVGDLNLSDRILIEILKHLTRRPKLLILDEALEKLSSSSLKKMMTILMDLQREGMSILLISHRLDDIYHLADCVSILRNGEVLLTDELRKIDRLNLIKMAYMQISAEQHVDDLQKEFHQFLKYDEAILRHLPVNLIVIDPECRIKMVNDFCKQSFSLNNTSYFNTPLTALVSSSNEEVLRSIQQAHSRDGEKTLYQVPISINDTAVICNFRTFPIYDGTIVIGSIVILEDMTEHDRLQKQVILSEKLASVGLLAAGVAHEINNPLEIIYTYMSFMKYKFRSPEYHEALDTLQEHISHIASIVSNLLSFSEKNTIANEEIELNDEIRAVLNLIQHNAAYKHIRIQFNPCGHDLLIQANKHEIKQVILNLLKNSFEAMPSGGRITIDTRGLEENDRQLVQVEFKDTGPGLGDQGPDNIFLPFYSTKKGSTSNIGLGLSVSYGIIQKYHGALSAENIDSGCRFTITLPCAVQAASRDDQPCYMQQKAERLNGEVGGPALTSSHTQKR</sequence>
<evidence type="ECO:0000256" key="5">
    <source>
        <dbReference type="ARBA" id="ARBA00022741"/>
    </source>
</evidence>
<dbReference type="Pfam" id="PF08448">
    <property type="entry name" value="PAS_4"/>
    <property type="match status" value="1"/>
</dbReference>
<dbReference type="InterPro" id="IPR005467">
    <property type="entry name" value="His_kinase_dom"/>
</dbReference>
<keyword evidence="6" id="KW-0067">ATP-binding</keyword>
<dbReference type="SMART" id="SM00387">
    <property type="entry name" value="HATPase_c"/>
    <property type="match status" value="1"/>
</dbReference>
<dbReference type="InterPro" id="IPR003439">
    <property type="entry name" value="ABC_transporter-like_ATP-bd"/>
</dbReference>
<dbReference type="InterPro" id="IPR003594">
    <property type="entry name" value="HATPase_dom"/>
</dbReference>
<dbReference type="SUPFAM" id="SSF47384">
    <property type="entry name" value="Homodimeric domain of signal transducing histidine kinase"/>
    <property type="match status" value="1"/>
</dbReference>
<evidence type="ECO:0000256" key="3">
    <source>
        <dbReference type="ARBA" id="ARBA00012438"/>
    </source>
</evidence>
<dbReference type="InterPro" id="IPR003661">
    <property type="entry name" value="HisK_dim/P_dom"/>
</dbReference>
<dbReference type="EC" id="2.7.13.3" evidence="3"/>
<dbReference type="InterPro" id="IPR013656">
    <property type="entry name" value="PAS_4"/>
</dbReference>
<protein>
    <recommendedName>
        <fullName evidence="3">histidine kinase</fullName>
        <ecNumber evidence="3">2.7.13.3</ecNumber>
    </recommendedName>
</protein>
<dbReference type="PRINTS" id="PR00344">
    <property type="entry name" value="BCTRLSENSOR"/>
</dbReference>
<keyword evidence="9" id="KW-0418">Kinase</keyword>
<dbReference type="GO" id="GO:0000155">
    <property type="term" value="F:phosphorelay sensor kinase activity"/>
    <property type="evidence" value="ECO:0007669"/>
    <property type="project" value="InterPro"/>
</dbReference>
<dbReference type="SMART" id="SM00382">
    <property type="entry name" value="AAA"/>
    <property type="match status" value="1"/>
</dbReference>
<dbReference type="PROSITE" id="PS50893">
    <property type="entry name" value="ABC_TRANSPORTER_2"/>
    <property type="match status" value="1"/>
</dbReference>
<proteinExistence type="inferred from homology"/>
<dbReference type="GO" id="GO:0005524">
    <property type="term" value="F:ATP binding"/>
    <property type="evidence" value="ECO:0007669"/>
    <property type="project" value="UniProtKB-KW"/>
</dbReference>
<accession>A0A2G6E7L2</accession>
<dbReference type="Gene3D" id="3.30.565.10">
    <property type="entry name" value="Histidine kinase-like ATPase, C-terminal domain"/>
    <property type="match status" value="1"/>
</dbReference>
<dbReference type="Proteomes" id="UP000229740">
    <property type="component" value="Unassembled WGS sequence"/>
</dbReference>
<evidence type="ECO:0000259" key="7">
    <source>
        <dbReference type="PROSITE" id="PS50109"/>
    </source>
</evidence>
<dbReference type="SMART" id="SM00388">
    <property type="entry name" value="HisKA"/>
    <property type="match status" value="1"/>
</dbReference>
<dbReference type="Pfam" id="PF00005">
    <property type="entry name" value="ABC_tran"/>
    <property type="match status" value="1"/>
</dbReference>